<dbReference type="EMBL" id="CP060731">
    <property type="protein sequence ID" value="QNN76237.1"/>
    <property type="molecule type" value="Genomic_DNA"/>
</dbReference>
<evidence type="ECO:0000313" key="6">
    <source>
        <dbReference type="EMBL" id="QNN76237.1"/>
    </source>
</evidence>
<dbReference type="InterPro" id="IPR036097">
    <property type="entry name" value="HisK_dim/P_sf"/>
</dbReference>
<keyword evidence="6" id="KW-0808">Transferase</keyword>
<feature type="domain" description="Histidine kinase" evidence="5">
    <location>
        <begin position="157"/>
        <end position="371"/>
    </location>
</feature>
<evidence type="ECO:0000256" key="4">
    <source>
        <dbReference type="SAM" id="MobiDB-lite"/>
    </source>
</evidence>
<name>A0A7G9T812_PSEMX</name>
<feature type="compositionally biased region" description="Polar residues" evidence="4">
    <location>
        <begin position="71"/>
        <end position="82"/>
    </location>
</feature>
<dbReference type="Gene3D" id="1.10.287.130">
    <property type="match status" value="1"/>
</dbReference>
<dbReference type="SUPFAM" id="SSF47384">
    <property type="entry name" value="Homodimeric domain of signal transducing histidine kinase"/>
    <property type="match status" value="1"/>
</dbReference>
<sequence length="375" mass="40109">MRLPDFIQANMQRILDDAVDFAITQAPEGAQLNHKRLRNDIPLILRDIVADLRTPQSAAEQRDKAQGRTAHATSPESAASSHGRSRADDGFGVNQMIAEYRALRASVLRLWAADQALSGDAIDDMMRFNEAIDQAVAESLLEFSRTVESWRNVFLGALGHDLRGPLAAVVGTAELLADTAQGTPHAHQAARILSGGQHLSRLVDGLLDYSKSTLGAGMPLHRIACDLGEAVAAELDLLQIALPEAPLRLQVQGATHGYFDDARIREAVHNLVTNAVKYGERAAPIDVALTGDARSVRIAVSNMGQPLSSDALHALFDPLRRGSLPAHKGEHASLGLGLFLVREIAIAHGGDVAAHVDEGVTTFVIHLPRGDIAAA</sequence>
<reference evidence="6 7" key="1">
    <citation type="submission" date="2020-08" db="EMBL/GenBank/DDBJ databases">
        <title>Streptomycin Non-resistant strain, P. mexicana.</title>
        <authorList>
            <person name="Ganesh-Kumar S."/>
            <person name="Zhe T."/>
            <person name="Yu Z."/>
            <person name="Min Y."/>
        </authorList>
    </citation>
    <scope>NUCLEOTIDE SEQUENCE [LARGE SCALE GENOMIC DNA]</scope>
    <source>
        <strain evidence="6 7">GTZY2</strain>
    </source>
</reference>
<dbReference type="SMART" id="SM00387">
    <property type="entry name" value="HATPase_c"/>
    <property type="match status" value="1"/>
</dbReference>
<evidence type="ECO:0000256" key="1">
    <source>
        <dbReference type="ARBA" id="ARBA00000085"/>
    </source>
</evidence>
<dbReference type="AlphaFoldDB" id="A0A7G9T812"/>
<comment type="catalytic activity">
    <reaction evidence="1">
        <text>ATP + protein L-histidine = ADP + protein N-phospho-L-histidine.</text>
        <dbReference type="EC" id="2.7.13.3"/>
    </reaction>
</comment>
<dbReference type="PANTHER" id="PTHR43547:SF2">
    <property type="entry name" value="HYBRID SIGNAL TRANSDUCTION HISTIDINE KINASE C"/>
    <property type="match status" value="1"/>
</dbReference>
<dbReference type="CDD" id="cd00075">
    <property type="entry name" value="HATPase"/>
    <property type="match status" value="1"/>
</dbReference>
<keyword evidence="3" id="KW-0597">Phosphoprotein</keyword>
<dbReference type="PANTHER" id="PTHR43547">
    <property type="entry name" value="TWO-COMPONENT HISTIDINE KINASE"/>
    <property type="match status" value="1"/>
</dbReference>
<dbReference type="InterPro" id="IPR003661">
    <property type="entry name" value="HisK_dim/P_dom"/>
</dbReference>
<accession>A0A7G9T812</accession>
<gene>
    <name evidence="6" type="ORF">IAE60_09635</name>
</gene>
<dbReference type="EC" id="2.7.13.3" evidence="2"/>
<dbReference type="RefSeq" id="WP_187572089.1">
    <property type="nucleotide sequence ID" value="NZ_CP060731.1"/>
</dbReference>
<dbReference type="PROSITE" id="PS50109">
    <property type="entry name" value="HIS_KIN"/>
    <property type="match status" value="1"/>
</dbReference>
<dbReference type="Pfam" id="PF02518">
    <property type="entry name" value="HATPase_c"/>
    <property type="match status" value="1"/>
</dbReference>
<dbReference type="CDD" id="cd00082">
    <property type="entry name" value="HisKA"/>
    <property type="match status" value="1"/>
</dbReference>
<feature type="region of interest" description="Disordered" evidence="4">
    <location>
        <begin position="55"/>
        <end position="87"/>
    </location>
</feature>
<evidence type="ECO:0000256" key="2">
    <source>
        <dbReference type="ARBA" id="ARBA00012438"/>
    </source>
</evidence>
<dbReference type="GeneID" id="81471229"/>
<evidence type="ECO:0000256" key="3">
    <source>
        <dbReference type="ARBA" id="ARBA00022553"/>
    </source>
</evidence>
<organism evidence="6 7">
    <name type="scientific">Pseudoxanthomonas mexicana</name>
    <dbReference type="NCBI Taxonomy" id="128785"/>
    <lineage>
        <taxon>Bacteria</taxon>
        <taxon>Pseudomonadati</taxon>
        <taxon>Pseudomonadota</taxon>
        <taxon>Gammaproteobacteria</taxon>
        <taxon>Lysobacterales</taxon>
        <taxon>Lysobacteraceae</taxon>
        <taxon>Pseudoxanthomonas</taxon>
    </lineage>
</organism>
<evidence type="ECO:0000259" key="5">
    <source>
        <dbReference type="PROSITE" id="PS50109"/>
    </source>
</evidence>
<dbReference type="SUPFAM" id="SSF55874">
    <property type="entry name" value="ATPase domain of HSP90 chaperone/DNA topoisomerase II/histidine kinase"/>
    <property type="match status" value="1"/>
</dbReference>
<dbReference type="InterPro" id="IPR005467">
    <property type="entry name" value="His_kinase_dom"/>
</dbReference>
<dbReference type="Proteomes" id="UP000515838">
    <property type="component" value="Chromosome"/>
</dbReference>
<dbReference type="Pfam" id="PF00512">
    <property type="entry name" value="HisKA"/>
    <property type="match status" value="1"/>
</dbReference>
<dbReference type="InterPro" id="IPR036890">
    <property type="entry name" value="HATPase_C_sf"/>
</dbReference>
<protein>
    <recommendedName>
        <fullName evidence="2">histidine kinase</fullName>
        <ecNumber evidence="2">2.7.13.3</ecNumber>
    </recommendedName>
</protein>
<dbReference type="InterPro" id="IPR003594">
    <property type="entry name" value="HATPase_dom"/>
</dbReference>
<evidence type="ECO:0000313" key="7">
    <source>
        <dbReference type="Proteomes" id="UP000515838"/>
    </source>
</evidence>
<keyword evidence="6" id="KW-0418">Kinase</keyword>
<dbReference type="SMART" id="SM00388">
    <property type="entry name" value="HisKA"/>
    <property type="match status" value="1"/>
</dbReference>
<proteinExistence type="predicted"/>
<dbReference type="GO" id="GO:0000155">
    <property type="term" value="F:phosphorelay sensor kinase activity"/>
    <property type="evidence" value="ECO:0007669"/>
    <property type="project" value="InterPro"/>
</dbReference>
<dbReference type="Gene3D" id="3.30.565.10">
    <property type="entry name" value="Histidine kinase-like ATPase, C-terminal domain"/>
    <property type="match status" value="1"/>
</dbReference>